<keyword evidence="5" id="KW-0235">DNA replication</keyword>
<dbReference type="PANTHER" id="PTHR34388">
    <property type="entry name" value="DNA POLYMERASE III SUBUNIT DELTA"/>
    <property type="match status" value="1"/>
</dbReference>
<comment type="catalytic activity">
    <reaction evidence="8">
        <text>DNA(n) + a 2'-deoxyribonucleoside 5'-triphosphate = DNA(n+1) + diphosphate</text>
        <dbReference type="Rhea" id="RHEA:22508"/>
        <dbReference type="Rhea" id="RHEA-COMP:17339"/>
        <dbReference type="Rhea" id="RHEA-COMP:17340"/>
        <dbReference type="ChEBI" id="CHEBI:33019"/>
        <dbReference type="ChEBI" id="CHEBI:61560"/>
        <dbReference type="ChEBI" id="CHEBI:173112"/>
        <dbReference type="EC" id="2.7.7.7"/>
    </reaction>
</comment>
<dbReference type="Proteomes" id="UP000095706">
    <property type="component" value="Unassembled WGS sequence"/>
</dbReference>
<protein>
    <recommendedName>
        <fullName evidence="2">DNA polymerase III subunit delta</fullName>
        <ecNumber evidence="1">2.7.7.7</ecNumber>
    </recommendedName>
</protein>
<dbReference type="EMBL" id="JAFHBD010000062">
    <property type="protein sequence ID" value="MBN2954353.1"/>
    <property type="molecule type" value="Genomic_DNA"/>
</dbReference>
<dbReference type="Pfam" id="PF21694">
    <property type="entry name" value="DNA_pol3_delta_C"/>
    <property type="match status" value="1"/>
</dbReference>
<dbReference type="InterPro" id="IPR010372">
    <property type="entry name" value="DNA_pol3_delta_N"/>
</dbReference>
<dbReference type="InterPro" id="IPR027417">
    <property type="entry name" value="P-loop_NTPase"/>
</dbReference>
<dbReference type="PANTHER" id="PTHR34388:SF1">
    <property type="entry name" value="DNA POLYMERASE III SUBUNIT DELTA"/>
    <property type="match status" value="1"/>
</dbReference>
<evidence type="ECO:0000313" key="12">
    <source>
        <dbReference type="EMBL" id="MBN2954353.1"/>
    </source>
</evidence>
<reference evidence="12" key="2">
    <citation type="submission" date="2021-02" db="EMBL/GenBank/DDBJ databases">
        <title>Metagenome-assembled genomes from human diarrheal sample B26.</title>
        <authorList>
            <person name="Ateba T.P."/>
            <person name="Alayande K.A."/>
            <person name="Mwanza M."/>
        </authorList>
    </citation>
    <scope>NUCLEOTIDE SEQUENCE</scope>
    <source>
        <strain evidence="12">06WH</strain>
    </source>
</reference>
<dbReference type="SUPFAM" id="SSF52540">
    <property type="entry name" value="P-loop containing nucleoside triphosphate hydrolases"/>
    <property type="match status" value="1"/>
</dbReference>
<reference evidence="11 14" key="1">
    <citation type="submission" date="2015-09" db="EMBL/GenBank/DDBJ databases">
        <authorList>
            <consortium name="Pathogen Informatics"/>
        </authorList>
    </citation>
    <scope>NUCLEOTIDE SEQUENCE [LARGE SCALE GENOMIC DNA]</scope>
    <source>
        <strain evidence="11 14">2789STDY5608849</strain>
    </source>
</reference>
<dbReference type="Gene3D" id="1.10.8.60">
    <property type="match status" value="1"/>
</dbReference>
<dbReference type="Proteomes" id="UP000737612">
    <property type="component" value="Unassembled WGS sequence"/>
</dbReference>
<evidence type="ECO:0000256" key="6">
    <source>
        <dbReference type="ARBA" id="ARBA00022932"/>
    </source>
</evidence>
<accession>A0A174CZA6</accession>
<sequence length="327" mass="37821">MKSILEDIKTQNFKQAYLLYGEEAYLKHQYKNKLKNALLPEDDTMNFSRFEGKGTEIPKVIDLAETMPFFADRRVILLENTGFFKNKADALADYMGSLPDYLVLIFVEEEVDKRNRMYKAVQKQGRAVEFARQDEKTLMTWVLGMMKKEGKKITRQDMEDFLEKTGTDMGNISQELEKLLSYTMGRDVITRADIEAVCTTQITNRIFEMIRAVTEKKQRKALDLYQDLLALKEPPMRILFLLARQFNLLLQVKELLAEHCDQATIAKRTGLQSFVVRNYIPMSRQYAAEELKAAVNDCVQMEEDVKTGKISDLLSVELLITKYSRAA</sequence>
<evidence type="ECO:0000256" key="4">
    <source>
        <dbReference type="ARBA" id="ARBA00022695"/>
    </source>
</evidence>
<dbReference type="Gene3D" id="1.20.272.10">
    <property type="match status" value="1"/>
</dbReference>
<dbReference type="InterPro" id="IPR005790">
    <property type="entry name" value="DNA_polIII_delta"/>
</dbReference>
<evidence type="ECO:0000313" key="14">
    <source>
        <dbReference type="Proteomes" id="UP000095706"/>
    </source>
</evidence>
<dbReference type="EMBL" id="JAKNFS010000011">
    <property type="protein sequence ID" value="MCG4765732.1"/>
    <property type="molecule type" value="Genomic_DNA"/>
</dbReference>
<evidence type="ECO:0000256" key="5">
    <source>
        <dbReference type="ARBA" id="ARBA00022705"/>
    </source>
</evidence>
<proteinExistence type="inferred from homology"/>
<dbReference type="InterPro" id="IPR008921">
    <property type="entry name" value="DNA_pol3_clamp-load_cplx_C"/>
</dbReference>
<feature type="domain" description="DNA polymerase III delta subunit-like C-terminal" evidence="10">
    <location>
        <begin position="204"/>
        <end position="323"/>
    </location>
</feature>
<gene>
    <name evidence="12" type="primary">holA</name>
    <name evidence="11" type="ORF">ERS852406_01447</name>
    <name evidence="12" type="ORF">JTJ23_12370</name>
    <name evidence="13" type="ORF">L0N21_09445</name>
</gene>
<dbReference type="GO" id="GO:0009360">
    <property type="term" value="C:DNA polymerase III complex"/>
    <property type="evidence" value="ECO:0007669"/>
    <property type="project" value="InterPro"/>
</dbReference>
<feature type="domain" description="DNA polymerase III delta N-terminal" evidence="9">
    <location>
        <begin position="17"/>
        <end position="130"/>
    </location>
</feature>
<dbReference type="AlphaFoldDB" id="A0A174CZA6"/>
<evidence type="ECO:0000259" key="10">
    <source>
        <dbReference type="Pfam" id="PF21694"/>
    </source>
</evidence>
<dbReference type="Gene3D" id="3.40.50.300">
    <property type="entry name" value="P-loop containing nucleotide triphosphate hydrolases"/>
    <property type="match status" value="1"/>
</dbReference>
<dbReference type="NCBIfam" id="TIGR01128">
    <property type="entry name" value="holA"/>
    <property type="match status" value="1"/>
</dbReference>
<dbReference type="GO" id="GO:0006261">
    <property type="term" value="P:DNA-templated DNA replication"/>
    <property type="evidence" value="ECO:0007669"/>
    <property type="project" value="TreeGrafter"/>
</dbReference>
<comment type="similarity">
    <text evidence="7">Belongs to the DNA polymerase HolA subunit family.</text>
</comment>
<evidence type="ECO:0000256" key="2">
    <source>
        <dbReference type="ARBA" id="ARBA00017703"/>
    </source>
</evidence>
<keyword evidence="4 12" id="KW-0548">Nucleotidyltransferase</keyword>
<evidence type="ECO:0000256" key="7">
    <source>
        <dbReference type="ARBA" id="ARBA00034754"/>
    </source>
</evidence>
<evidence type="ECO:0000256" key="1">
    <source>
        <dbReference type="ARBA" id="ARBA00012417"/>
    </source>
</evidence>
<reference evidence="13" key="3">
    <citation type="submission" date="2022-01" db="EMBL/GenBank/DDBJ databases">
        <title>Collection of gut derived symbiotic bacterial strains cultured from healthy donors.</title>
        <authorList>
            <person name="Lin H."/>
            <person name="Kohout C."/>
            <person name="Waligurski E."/>
            <person name="Pamer E.G."/>
        </authorList>
    </citation>
    <scope>NUCLEOTIDE SEQUENCE</scope>
    <source>
        <strain evidence="13">DFI.5.49</strain>
    </source>
</reference>
<dbReference type="EC" id="2.7.7.7" evidence="1"/>
<keyword evidence="6" id="KW-0239">DNA-directed DNA polymerase</keyword>
<name>A0A174CZA6_9FIRM</name>
<dbReference type="Proteomes" id="UP001199915">
    <property type="component" value="Unassembled WGS sequence"/>
</dbReference>
<evidence type="ECO:0000313" key="13">
    <source>
        <dbReference type="EMBL" id="MCG4765732.1"/>
    </source>
</evidence>
<evidence type="ECO:0000256" key="3">
    <source>
        <dbReference type="ARBA" id="ARBA00022679"/>
    </source>
</evidence>
<organism evidence="11 14">
    <name type="scientific">Fusicatenibacter saccharivorans</name>
    <dbReference type="NCBI Taxonomy" id="1150298"/>
    <lineage>
        <taxon>Bacteria</taxon>
        <taxon>Bacillati</taxon>
        <taxon>Bacillota</taxon>
        <taxon>Clostridia</taxon>
        <taxon>Lachnospirales</taxon>
        <taxon>Lachnospiraceae</taxon>
        <taxon>Fusicatenibacter</taxon>
    </lineage>
</organism>
<evidence type="ECO:0000259" key="9">
    <source>
        <dbReference type="Pfam" id="PF06144"/>
    </source>
</evidence>
<dbReference type="InterPro" id="IPR048466">
    <property type="entry name" value="DNA_pol3_delta-like_C"/>
</dbReference>
<dbReference type="SUPFAM" id="SSF48019">
    <property type="entry name" value="post-AAA+ oligomerization domain-like"/>
    <property type="match status" value="1"/>
</dbReference>
<evidence type="ECO:0000313" key="11">
    <source>
        <dbReference type="EMBL" id="CUO18722.1"/>
    </source>
</evidence>
<evidence type="ECO:0000256" key="8">
    <source>
        <dbReference type="ARBA" id="ARBA00049244"/>
    </source>
</evidence>
<dbReference type="RefSeq" id="WP_055227342.1">
    <property type="nucleotide sequence ID" value="NZ_CABJFB010000003.1"/>
</dbReference>
<dbReference type="Pfam" id="PF06144">
    <property type="entry name" value="DNA_pol3_delta"/>
    <property type="match status" value="1"/>
</dbReference>
<keyword evidence="3 12" id="KW-0808">Transferase</keyword>
<dbReference type="GO" id="GO:0003677">
    <property type="term" value="F:DNA binding"/>
    <property type="evidence" value="ECO:0007669"/>
    <property type="project" value="InterPro"/>
</dbReference>
<dbReference type="EMBL" id="CYYV01000006">
    <property type="protein sequence ID" value="CUO18722.1"/>
    <property type="molecule type" value="Genomic_DNA"/>
</dbReference>
<dbReference type="GO" id="GO:0003887">
    <property type="term" value="F:DNA-directed DNA polymerase activity"/>
    <property type="evidence" value="ECO:0007669"/>
    <property type="project" value="UniProtKB-KW"/>
</dbReference>